<dbReference type="PROSITE" id="PS01124">
    <property type="entry name" value="HTH_ARAC_FAMILY_2"/>
    <property type="match status" value="1"/>
</dbReference>
<dbReference type="Gene3D" id="1.10.10.60">
    <property type="entry name" value="Homeodomain-like"/>
    <property type="match status" value="1"/>
</dbReference>
<proteinExistence type="predicted"/>
<dbReference type="Pfam" id="PF12833">
    <property type="entry name" value="HTH_18"/>
    <property type="match status" value="1"/>
</dbReference>
<evidence type="ECO:0000256" key="2">
    <source>
        <dbReference type="ARBA" id="ARBA00023163"/>
    </source>
</evidence>
<name>A0A848G422_9RHOO</name>
<accession>A0A848G422</accession>
<reference evidence="4 5" key="1">
    <citation type="submission" date="2020-04" db="EMBL/GenBank/DDBJ databases">
        <title>Zoogloea sp. G-4-1-14 isolated from soil.</title>
        <authorList>
            <person name="Dahal R.H."/>
        </authorList>
    </citation>
    <scope>NUCLEOTIDE SEQUENCE [LARGE SCALE GENOMIC DNA]</scope>
    <source>
        <strain evidence="4 5">G-4-1-14</strain>
    </source>
</reference>
<protein>
    <submittedName>
        <fullName evidence="4">GlxA family transcriptional regulator</fullName>
    </submittedName>
</protein>
<evidence type="ECO:0000313" key="4">
    <source>
        <dbReference type="EMBL" id="NML26978.1"/>
    </source>
</evidence>
<dbReference type="PANTHER" id="PTHR43130:SF3">
    <property type="entry name" value="HTH-TYPE TRANSCRIPTIONAL REGULATOR RV1931C"/>
    <property type="match status" value="1"/>
</dbReference>
<dbReference type="AlphaFoldDB" id="A0A848G422"/>
<sequence length="313" mass="33353">MSRILGLLIFPGFQLLDAAGPLGAFEAANDCVPNSYRLDILSLDGGLVPSSGGARLLSVPLSAAEAPDTLLIAGGTGVDAASECSLTLAWVIRQARVARRTASVCSGAWLLASAGLLDGRKATTHWGRGPSFSRRFPAVQLDADKIFVRDGPLWTSAGITAGIDLALALIADDLGEAVARQVARQLVVYYRRPGGQSQFSEMADMQPPGSPFANLLDHVRRHLDERLDVDQLAALACMSPRNFSRRFVQEVGVTPARAVERLRVEAAVAALESSQEAVQAVARRCGFGDGERMRRAFLRVLGVPPSVRRRAGA</sequence>
<dbReference type="InterPro" id="IPR018060">
    <property type="entry name" value="HTH_AraC"/>
</dbReference>
<dbReference type="SUPFAM" id="SSF46689">
    <property type="entry name" value="Homeodomain-like"/>
    <property type="match status" value="2"/>
</dbReference>
<dbReference type="Proteomes" id="UP000580043">
    <property type="component" value="Unassembled WGS sequence"/>
</dbReference>
<dbReference type="Gene3D" id="3.40.50.880">
    <property type="match status" value="1"/>
</dbReference>
<dbReference type="PANTHER" id="PTHR43130">
    <property type="entry name" value="ARAC-FAMILY TRANSCRIPTIONAL REGULATOR"/>
    <property type="match status" value="1"/>
</dbReference>
<dbReference type="InterPro" id="IPR009057">
    <property type="entry name" value="Homeodomain-like_sf"/>
</dbReference>
<organism evidence="4 5">
    <name type="scientific">Zoogloea dura</name>
    <dbReference type="NCBI Taxonomy" id="2728840"/>
    <lineage>
        <taxon>Bacteria</taxon>
        <taxon>Pseudomonadati</taxon>
        <taxon>Pseudomonadota</taxon>
        <taxon>Betaproteobacteria</taxon>
        <taxon>Rhodocyclales</taxon>
        <taxon>Zoogloeaceae</taxon>
        <taxon>Zoogloea</taxon>
    </lineage>
</organism>
<dbReference type="InterPro" id="IPR002818">
    <property type="entry name" value="DJ-1/PfpI"/>
</dbReference>
<evidence type="ECO:0000313" key="5">
    <source>
        <dbReference type="Proteomes" id="UP000580043"/>
    </source>
</evidence>
<dbReference type="InterPro" id="IPR029062">
    <property type="entry name" value="Class_I_gatase-like"/>
</dbReference>
<dbReference type="Pfam" id="PF01965">
    <property type="entry name" value="DJ-1_PfpI"/>
    <property type="match status" value="1"/>
</dbReference>
<evidence type="ECO:0000256" key="1">
    <source>
        <dbReference type="ARBA" id="ARBA00023015"/>
    </source>
</evidence>
<gene>
    <name evidence="4" type="ORF">HHL15_14585</name>
</gene>
<feature type="domain" description="HTH araC/xylS-type" evidence="3">
    <location>
        <begin position="213"/>
        <end position="311"/>
    </location>
</feature>
<dbReference type="InterPro" id="IPR052158">
    <property type="entry name" value="INH-QAR"/>
</dbReference>
<keyword evidence="1" id="KW-0805">Transcription regulation</keyword>
<dbReference type="EMBL" id="JABBGA010000011">
    <property type="protein sequence ID" value="NML26978.1"/>
    <property type="molecule type" value="Genomic_DNA"/>
</dbReference>
<dbReference type="SUPFAM" id="SSF52317">
    <property type="entry name" value="Class I glutamine amidotransferase-like"/>
    <property type="match status" value="1"/>
</dbReference>
<keyword evidence="2" id="KW-0804">Transcription</keyword>
<dbReference type="GO" id="GO:0003700">
    <property type="term" value="F:DNA-binding transcription factor activity"/>
    <property type="evidence" value="ECO:0007669"/>
    <property type="project" value="InterPro"/>
</dbReference>
<evidence type="ECO:0000259" key="3">
    <source>
        <dbReference type="PROSITE" id="PS01124"/>
    </source>
</evidence>
<comment type="caution">
    <text evidence="4">The sequence shown here is derived from an EMBL/GenBank/DDBJ whole genome shotgun (WGS) entry which is preliminary data.</text>
</comment>
<dbReference type="SMART" id="SM00342">
    <property type="entry name" value="HTH_ARAC"/>
    <property type="match status" value="1"/>
</dbReference>
<keyword evidence="5" id="KW-1185">Reference proteome</keyword>
<dbReference type="CDD" id="cd03137">
    <property type="entry name" value="GATase1_AraC_1"/>
    <property type="match status" value="1"/>
</dbReference>
<dbReference type="RefSeq" id="WP_169146514.1">
    <property type="nucleotide sequence ID" value="NZ_JABBGA010000011.1"/>
</dbReference>
<dbReference type="GO" id="GO:0043565">
    <property type="term" value="F:sequence-specific DNA binding"/>
    <property type="evidence" value="ECO:0007669"/>
    <property type="project" value="InterPro"/>
</dbReference>